<dbReference type="InterPro" id="IPR025970">
    <property type="entry name" value="SusE"/>
</dbReference>
<evidence type="ECO:0000259" key="2">
    <source>
        <dbReference type="Pfam" id="PF14292"/>
    </source>
</evidence>
<evidence type="ECO:0000313" key="4">
    <source>
        <dbReference type="EMBL" id="MBC8757615.1"/>
    </source>
</evidence>
<feature type="chain" id="PRO_5046383338" evidence="1">
    <location>
        <begin position="25"/>
        <end position="353"/>
    </location>
</feature>
<dbReference type="Pfam" id="PF16411">
    <property type="entry name" value="SusF_SusE"/>
    <property type="match status" value="1"/>
</dbReference>
<sequence>MKKLNKISAGFLAVVAFVGFNACSDDDNLIIASAQGGPELVTPATGTAIVLSAANEQNLATTLVWNDADYDASVAINYDVQIALSGTDFATPISAGSTNERFISWTNQQLNDASIGAGLSPFVAGDLDFRVVSSIGTQDAQQQISAPITLNITPYTTSLPKIAVPGDHQGWDPGTAPRLASSEFGASDYEGYLWLETEYKFVAPDETGNFAWGNLDWGDDGSFSGVLTDDGESNVPATPGYYYVQVDTENLTYSASQYTNWGLIGSGTPTGWDSDNDMTYDPATQTFSITIDLTAEEIKFRANDGWDWNYGDTGADGSLDNGGDNIAVPAAGNYTVVLDFSNPRAYTYTLTLN</sequence>
<feature type="signal peptide" evidence="1">
    <location>
        <begin position="1"/>
        <end position="24"/>
    </location>
</feature>
<evidence type="ECO:0000256" key="1">
    <source>
        <dbReference type="SAM" id="SignalP"/>
    </source>
</evidence>
<protein>
    <submittedName>
        <fullName evidence="4">SusE domain-containing protein</fullName>
    </submittedName>
</protein>
<dbReference type="Pfam" id="PF14292">
    <property type="entry name" value="SusE"/>
    <property type="match status" value="1"/>
</dbReference>
<dbReference type="CDD" id="cd12967">
    <property type="entry name" value="CBM_SusE-F_like_u1"/>
    <property type="match status" value="1"/>
</dbReference>
<organism evidence="4 5">
    <name type="scientific">Kordia aestuariivivens</name>
    <dbReference type="NCBI Taxonomy" id="2759037"/>
    <lineage>
        <taxon>Bacteria</taxon>
        <taxon>Pseudomonadati</taxon>
        <taxon>Bacteroidota</taxon>
        <taxon>Flavobacteriia</taxon>
        <taxon>Flavobacteriales</taxon>
        <taxon>Flavobacteriaceae</taxon>
        <taxon>Kordia</taxon>
    </lineage>
</organism>
<dbReference type="CDD" id="cd12956">
    <property type="entry name" value="CBM_SusE-F_like"/>
    <property type="match status" value="1"/>
</dbReference>
<dbReference type="Proteomes" id="UP000619238">
    <property type="component" value="Unassembled WGS sequence"/>
</dbReference>
<name>A0ABR7QGC2_9FLAO</name>
<dbReference type="SUPFAM" id="SSF49452">
    <property type="entry name" value="Starch-binding domain-like"/>
    <property type="match status" value="1"/>
</dbReference>
<keyword evidence="1" id="KW-0732">Signal</keyword>
<feature type="domain" description="SusE outer membrane protein" evidence="2">
    <location>
        <begin position="25"/>
        <end position="131"/>
    </location>
</feature>
<evidence type="ECO:0000259" key="3">
    <source>
        <dbReference type="Pfam" id="PF16411"/>
    </source>
</evidence>
<keyword evidence="5" id="KW-1185">Reference proteome</keyword>
<dbReference type="Gene3D" id="2.60.40.3620">
    <property type="match status" value="2"/>
</dbReference>
<dbReference type="RefSeq" id="WP_187564657.1">
    <property type="nucleotide sequence ID" value="NZ_JACGWS010000023.1"/>
</dbReference>
<gene>
    <name evidence="4" type="ORF">H2O64_23305</name>
</gene>
<reference evidence="4 5" key="1">
    <citation type="submission" date="2020-07" db="EMBL/GenBank/DDBJ databases">
        <title>Description of Kordia aestuariivivens sp. nov., isolated from a tidal flat.</title>
        <authorList>
            <person name="Park S."/>
            <person name="Yoon J.-H."/>
        </authorList>
    </citation>
    <scope>NUCLEOTIDE SEQUENCE [LARGE SCALE GENOMIC DNA]</scope>
    <source>
        <strain evidence="4 5">YSTF-M3</strain>
    </source>
</reference>
<comment type="caution">
    <text evidence="4">The sequence shown here is derived from an EMBL/GenBank/DDBJ whole genome shotgun (WGS) entry which is preliminary data.</text>
</comment>
<evidence type="ECO:0000313" key="5">
    <source>
        <dbReference type="Proteomes" id="UP000619238"/>
    </source>
</evidence>
<proteinExistence type="predicted"/>
<dbReference type="EMBL" id="JACGWS010000023">
    <property type="protein sequence ID" value="MBC8757615.1"/>
    <property type="molecule type" value="Genomic_DNA"/>
</dbReference>
<accession>A0ABR7QGC2</accession>
<feature type="domain" description="Outer membrane protein SusF/SusE-like C-terminal" evidence="3">
    <location>
        <begin position="263"/>
        <end position="347"/>
    </location>
</feature>
<dbReference type="InterPro" id="IPR032187">
    <property type="entry name" value="SusF/SusE-like_C"/>
</dbReference>
<dbReference type="InterPro" id="IPR013784">
    <property type="entry name" value="Carb-bd-like_fold"/>
</dbReference>